<reference evidence="1 2" key="1">
    <citation type="submission" date="2020-08" db="EMBL/GenBank/DDBJ databases">
        <title>Novel species isolated from subtropical streams in China.</title>
        <authorList>
            <person name="Lu H."/>
        </authorList>
    </citation>
    <scope>NUCLEOTIDE SEQUENCE [LARGE SCALE GENOMIC DNA]</scope>
    <source>
        <strain evidence="1 2">LX15W</strain>
    </source>
</reference>
<organism evidence="1 2">
    <name type="scientific">Undibacterium flavidum</name>
    <dbReference type="NCBI Taxonomy" id="2762297"/>
    <lineage>
        <taxon>Bacteria</taxon>
        <taxon>Pseudomonadati</taxon>
        <taxon>Pseudomonadota</taxon>
        <taxon>Betaproteobacteria</taxon>
        <taxon>Burkholderiales</taxon>
        <taxon>Oxalobacteraceae</taxon>
        <taxon>Undibacterium</taxon>
    </lineage>
</organism>
<dbReference type="RefSeq" id="WP_186941518.1">
    <property type="nucleotide sequence ID" value="NZ_JACOGA010000006.1"/>
</dbReference>
<proteinExistence type="predicted"/>
<keyword evidence="2" id="KW-1185">Reference proteome</keyword>
<dbReference type="Proteomes" id="UP000624279">
    <property type="component" value="Unassembled WGS sequence"/>
</dbReference>
<dbReference type="SUPFAM" id="SSF46785">
    <property type="entry name" value="Winged helix' DNA-binding domain"/>
    <property type="match status" value="1"/>
</dbReference>
<comment type="caution">
    <text evidence="1">The sequence shown here is derived from an EMBL/GenBank/DDBJ whole genome shotgun (WGS) entry which is preliminary data.</text>
</comment>
<dbReference type="InterPro" id="IPR036390">
    <property type="entry name" value="WH_DNA-bd_sf"/>
</dbReference>
<dbReference type="Gene3D" id="1.10.10.10">
    <property type="entry name" value="Winged helix-like DNA-binding domain superfamily/Winged helix DNA-binding domain"/>
    <property type="match status" value="1"/>
</dbReference>
<protein>
    <submittedName>
        <fullName evidence="1">PadR family transcriptional regulator</fullName>
    </submittedName>
</protein>
<name>A0ABR6YA97_9BURK</name>
<evidence type="ECO:0000313" key="2">
    <source>
        <dbReference type="Proteomes" id="UP000624279"/>
    </source>
</evidence>
<evidence type="ECO:0000313" key="1">
    <source>
        <dbReference type="EMBL" id="MBC3873482.1"/>
    </source>
</evidence>
<accession>A0ABR6YA97</accession>
<gene>
    <name evidence="1" type="ORF">H8K55_07785</name>
</gene>
<dbReference type="EMBL" id="JACOGA010000006">
    <property type="protein sequence ID" value="MBC3873482.1"/>
    <property type="molecule type" value="Genomic_DNA"/>
</dbReference>
<sequence length="106" mass="11837">MKLSLNEKQFLILDILDGPIGKKPCCAGDILRASNKAISRGAIFALLSFLETEGYLISLLEEESNFTLPRRLYTITSNGKLMLNVYRKLKQPESSKCEESLLLSAL</sequence>
<dbReference type="InterPro" id="IPR036388">
    <property type="entry name" value="WH-like_DNA-bd_sf"/>
</dbReference>